<keyword evidence="1" id="KW-0805">Transcription regulation</keyword>
<keyword evidence="3" id="KW-0804">Transcription</keyword>
<reference evidence="5" key="1">
    <citation type="submission" date="2018-06" db="EMBL/GenBank/DDBJ databases">
        <authorList>
            <person name="Zhirakovskaya E."/>
        </authorList>
    </citation>
    <scope>NUCLEOTIDE SEQUENCE</scope>
</reference>
<evidence type="ECO:0000259" key="4">
    <source>
        <dbReference type="PROSITE" id="PS50977"/>
    </source>
</evidence>
<evidence type="ECO:0000256" key="3">
    <source>
        <dbReference type="ARBA" id="ARBA00023163"/>
    </source>
</evidence>
<protein>
    <submittedName>
        <fullName evidence="5">Transcriptional regulator, AcrR family</fullName>
    </submittedName>
</protein>
<dbReference type="SUPFAM" id="SSF46689">
    <property type="entry name" value="Homeodomain-like"/>
    <property type="match status" value="1"/>
</dbReference>
<dbReference type="PRINTS" id="PR00455">
    <property type="entry name" value="HTHTETR"/>
</dbReference>
<dbReference type="SUPFAM" id="SSF48498">
    <property type="entry name" value="Tetracyclin repressor-like, C-terminal domain"/>
    <property type="match status" value="1"/>
</dbReference>
<dbReference type="Pfam" id="PF00440">
    <property type="entry name" value="TetR_N"/>
    <property type="match status" value="1"/>
</dbReference>
<accession>A0A3B0RIS0</accession>
<sequence length="216" mass="23707">MSIEPACCKSASQSPAERRHMRVRNSIIAAAEKMFAREGELAVSMRRLAEETDYSPAALYKYFGSKADVFNAVRESFFERLVGRIDLATKDQTDAVSTCRTTARAYIETALENPGTYLMAYSSWADHLPEDVGSFGSQAAAQLQALIANGVASGEFRQQDISLAGKSIWAAVHGLTSLLIQIDDFRTGVDGTETHSNEKVIEFHIEFMINGLLATK</sequence>
<dbReference type="InterPro" id="IPR050109">
    <property type="entry name" value="HTH-type_TetR-like_transc_reg"/>
</dbReference>
<dbReference type="InterPro" id="IPR009057">
    <property type="entry name" value="Homeodomain-like_sf"/>
</dbReference>
<name>A0A3B0RIS0_9ZZZZ</name>
<dbReference type="InterPro" id="IPR001647">
    <property type="entry name" value="HTH_TetR"/>
</dbReference>
<dbReference type="GO" id="GO:0000976">
    <property type="term" value="F:transcription cis-regulatory region binding"/>
    <property type="evidence" value="ECO:0007669"/>
    <property type="project" value="TreeGrafter"/>
</dbReference>
<feature type="domain" description="HTH tetR-type" evidence="4">
    <location>
        <begin position="21"/>
        <end position="81"/>
    </location>
</feature>
<dbReference type="InterPro" id="IPR036271">
    <property type="entry name" value="Tet_transcr_reg_TetR-rel_C_sf"/>
</dbReference>
<dbReference type="AlphaFoldDB" id="A0A3B0RIS0"/>
<evidence type="ECO:0000313" key="5">
    <source>
        <dbReference type="EMBL" id="VAV91909.1"/>
    </source>
</evidence>
<evidence type="ECO:0000256" key="1">
    <source>
        <dbReference type="ARBA" id="ARBA00023015"/>
    </source>
</evidence>
<dbReference type="PROSITE" id="PS50977">
    <property type="entry name" value="HTH_TETR_2"/>
    <property type="match status" value="1"/>
</dbReference>
<dbReference type="GO" id="GO:0003700">
    <property type="term" value="F:DNA-binding transcription factor activity"/>
    <property type="evidence" value="ECO:0007669"/>
    <property type="project" value="TreeGrafter"/>
</dbReference>
<gene>
    <name evidence="5" type="ORF">MNBD_ALPHA06-1252</name>
</gene>
<dbReference type="InterPro" id="IPR025996">
    <property type="entry name" value="MT1864/Rv1816-like_C"/>
</dbReference>
<dbReference type="PANTHER" id="PTHR30055:SF212">
    <property type="entry name" value="TETR-FAMILY FAMILY TRANSCRIPTIONAL REGULATOR"/>
    <property type="match status" value="1"/>
</dbReference>
<organism evidence="5">
    <name type="scientific">hydrothermal vent metagenome</name>
    <dbReference type="NCBI Taxonomy" id="652676"/>
    <lineage>
        <taxon>unclassified sequences</taxon>
        <taxon>metagenomes</taxon>
        <taxon>ecological metagenomes</taxon>
    </lineage>
</organism>
<dbReference type="PANTHER" id="PTHR30055">
    <property type="entry name" value="HTH-TYPE TRANSCRIPTIONAL REGULATOR RUTR"/>
    <property type="match status" value="1"/>
</dbReference>
<proteinExistence type="predicted"/>
<dbReference type="Gene3D" id="1.10.357.10">
    <property type="entry name" value="Tetracycline Repressor, domain 2"/>
    <property type="match status" value="1"/>
</dbReference>
<keyword evidence="2" id="KW-0238">DNA-binding</keyword>
<dbReference type="EMBL" id="UOEE01000134">
    <property type="protein sequence ID" value="VAV91909.1"/>
    <property type="molecule type" value="Genomic_DNA"/>
</dbReference>
<dbReference type="Pfam" id="PF13305">
    <property type="entry name" value="TetR_C_33"/>
    <property type="match status" value="1"/>
</dbReference>
<evidence type="ECO:0000256" key="2">
    <source>
        <dbReference type="ARBA" id="ARBA00023125"/>
    </source>
</evidence>